<evidence type="ECO:0000259" key="4">
    <source>
        <dbReference type="PROSITE" id="PS01124"/>
    </source>
</evidence>
<organism evidence="5 6">
    <name type="scientific">Xanthocytophaga flava</name>
    <dbReference type="NCBI Taxonomy" id="3048013"/>
    <lineage>
        <taxon>Bacteria</taxon>
        <taxon>Pseudomonadati</taxon>
        <taxon>Bacteroidota</taxon>
        <taxon>Cytophagia</taxon>
        <taxon>Cytophagales</taxon>
        <taxon>Rhodocytophagaceae</taxon>
        <taxon>Xanthocytophaga</taxon>
    </lineage>
</organism>
<dbReference type="GO" id="GO:0043565">
    <property type="term" value="F:sequence-specific DNA binding"/>
    <property type="evidence" value="ECO:0007669"/>
    <property type="project" value="InterPro"/>
</dbReference>
<evidence type="ECO:0000313" key="6">
    <source>
        <dbReference type="Proteomes" id="UP001241110"/>
    </source>
</evidence>
<dbReference type="PANTHER" id="PTHR43280">
    <property type="entry name" value="ARAC-FAMILY TRANSCRIPTIONAL REGULATOR"/>
    <property type="match status" value="1"/>
</dbReference>
<dbReference type="SMART" id="SM00342">
    <property type="entry name" value="HTH_ARAC"/>
    <property type="match status" value="1"/>
</dbReference>
<feature type="domain" description="HTH araC/xylS-type" evidence="4">
    <location>
        <begin position="178"/>
        <end position="278"/>
    </location>
</feature>
<dbReference type="EMBL" id="JASJOS010000002">
    <property type="protein sequence ID" value="MDJ1479869.1"/>
    <property type="molecule type" value="Genomic_DNA"/>
</dbReference>
<dbReference type="RefSeq" id="WP_313976398.1">
    <property type="nucleotide sequence ID" value="NZ_JASJOS010000002.1"/>
</dbReference>
<dbReference type="InterPro" id="IPR014710">
    <property type="entry name" value="RmlC-like_jellyroll"/>
</dbReference>
<proteinExistence type="predicted"/>
<evidence type="ECO:0000256" key="2">
    <source>
        <dbReference type="ARBA" id="ARBA00023125"/>
    </source>
</evidence>
<dbReference type="Gene3D" id="1.10.10.60">
    <property type="entry name" value="Homeodomain-like"/>
    <property type="match status" value="2"/>
</dbReference>
<dbReference type="InterPro" id="IPR037923">
    <property type="entry name" value="HTH-like"/>
</dbReference>
<keyword evidence="2" id="KW-0238">DNA-binding</keyword>
<dbReference type="GO" id="GO:0003700">
    <property type="term" value="F:DNA-binding transcription factor activity"/>
    <property type="evidence" value="ECO:0007669"/>
    <property type="project" value="InterPro"/>
</dbReference>
<protein>
    <submittedName>
        <fullName evidence="5">AraC family transcriptional regulator</fullName>
    </submittedName>
</protein>
<dbReference type="InterPro" id="IPR009057">
    <property type="entry name" value="Homeodomain-like_sf"/>
</dbReference>
<dbReference type="InterPro" id="IPR003313">
    <property type="entry name" value="AraC-bd"/>
</dbReference>
<dbReference type="InterPro" id="IPR018060">
    <property type="entry name" value="HTH_AraC"/>
</dbReference>
<evidence type="ECO:0000256" key="1">
    <source>
        <dbReference type="ARBA" id="ARBA00023015"/>
    </source>
</evidence>
<name>A0AAE3U7P3_9BACT</name>
<reference evidence="5" key="1">
    <citation type="submission" date="2023-05" db="EMBL/GenBank/DDBJ databases">
        <authorList>
            <person name="Zhang X."/>
        </authorList>
    </citation>
    <scope>NUCLEOTIDE SEQUENCE</scope>
    <source>
        <strain evidence="5">YF14B1</strain>
    </source>
</reference>
<dbReference type="Proteomes" id="UP001241110">
    <property type="component" value="Unassembled WGS sequence"/>
</dbReference>
<keyword evidence="1" id="KW-0805">Transcription regulation</keyword>
<dbReference type="AlphaFoldDB" id="A0AAE3U7P3"/>
<dbReference type="Pfam" id="PF02311">
    <property type="entry name" value="AraC_binding"/>
    <property type="match status" value="1"/>
</dbReference>
<gene>
    <name evidence="5" type="ORF">QNI16_05185</name>
</gene>
<sequence>MKRYIQHKLLKISSFTTQEWVHPVHNHNHFEIIFVHKGKGVHCLSGMKYIYQSKSLFLLAPCDFHHFEVQEETEFTFLKFTNVYLHGMGNTLLQSQWNQHMDQLLIYVRHQPLPVIKNVQDAEQLENILRLIVKEWKTSQNELNETIFFLIQAFISIVKRNIQIPPAPPASKHSAKITEIIHYIHQHIYSVERTQVKHLAEQFGYSRHYLGIFFKEQTGRTLRDYVNEYKLHLIENRLRYSSFSIKEISDELGFTDMSHIHKFFKSYRGINISEYRNQLTNNTV</sequence>
<dbReference type="SUPFAM" id="SSF46689">
    <property type="entry name" value="Homeodomain-like"/>
    <property type="match status" value="2"/>
</dbReference>
<accession>A0AAE3U7P3</accession>
<dbReference type="Gene3D" id="2.60.120.10">
    <property type="entry name" value="Jelly Rolls"/>
    <property type="match status" value="1"/>
</dbReference>
<evidence type="ECO:0000313" key="5">
    <source>
        <dbReference type="EMBL" id="MDJ1479869.1"/>
    </source>
</evidence>
<evidence type="ECO:0000256" key="3">
    <source>
        <dbReference type="ARBA" id="ARBA00023163"/>
    </source>
</evidence>
<dbReference type="PROSITE" id="PS01124">
    <property type="entry name" value="HTH_ARAC_FAMILY_2"/>
    <property type="match status" value="1"/>
</dbReference>
<comment type="caution">
    <text evidence="5">The sequence shown here is derived from an EMBL/GenBank/DDBJ whole genome shotgun (WGS) entry which is preliminary data.</text>
</comment>
<keyword evidence="3" id="KW-0804">Transcription</keyword>
<dbReference type="Pfam" id="PF12833">
    <property type="entry name" value="HTH_18"/>
    <property type="match status" value="1"/>
</dbReference>
<dbReference type="SUPFAM" id="SSF51215">
    <property type="entry name" value="Regulatory protein AraC"/>
    <property type="match status" value="1"/>
</dbReference>
<dbReference type="PANTHER" id="PTHR43280:SF2">
    <property type="entry name" value="HTH-TYPE TRANSCRIPTIONAL REGULATOR EXSA"/>
    <property type="match status" value="1"/>
</dbReference>